<sequence length="75" mass="7975">MFVQTAHFRASGSLSLLHHLFSKASNPAEACIRSRGLHPPYIRGRKGCIGRKSIHGFGNGSLSPAVAWSGCVLTA</sequence>
<proteinExistence type="predicted"/>
<organism evidence="1">
    <name type="scientific">Anguilla anguilla</name>
    <name type="common">European freshwater eel</name>
    <name type="synonym">Muraena anguilla</name>
    <dbReference type="NCBI Taxonomy" id="7936"/>
    <lineage>
        <taxon>Eukaryota</taxon>
        <taxon>Metazoa</taxon>
        <taxon>Chordata</taxon>
        <taxon>Craniata</taxon>
        <taxon>Vertebrata</taxon>
        <taxon>Euteleostomi</taxon>
        <taxon>Actinopterygii</taxon>
        <taxon>Neopterygii</taxon>
        <taxon>Teleostei</taxon>
        <taxon>Anguilliformes</taxon>
        <taxon>Anguillidae</taxon>
        <taxon>Anguilla</taxon>
    </lineage>
</organism>
<protein>
    <submittedName>
        <fullName evidence="1">Uncharacterized protein</fullName>
    </submittedName>
</protein>
<evidence type="ECO:0000313" key="1">
    <source>
        <dbReference type="EMBL" id="JAH04626.1"/>
    </source>
</evidence>
<reference evidence="1" key="1">
    <citation type="submission" date="2014-11" db="EMBL/GenBank/DDBJ databases">
        <authorList>
            <person name="Amaro Gonzalez C."/>
        </authorList>
    </citation>
    <scope>NUCLEOTIDE SEQUENCE</scope>
</reference>
<reference evidence="1" key="2">
    <citation type="journal article" date="2015" name="Fish Shellfish Immunol.">
        <title>Early steps in the European eel (Anguilla anguilla)-Vibrio vulnificus interaction in the gills: Role of the RtxA13 toxin.</title>
        <authorList>
            <person name="Callol A."/>
            <person name="Pajuelo D."/>
            <person name="Ebbesson L."/>
            <person name="Teles M."/>
            <person name="MacKenzie S."/>
            <person name="Amaro C."/>
        </authorList>
    </citation>
    <scope>NUCLEOTIDE SEQUENCE</scope>
</reference>
<dbReference type="AlphaFoldDB" id="A0A0E9PJ30"/>
<accession>A0A0E9PJ30</accession>
<dbReference type="EMBL" id="GBXM01103951">
    <property type="protein sequence ID" value="JAH04626.1"/>
    <property type="molecule type" value="Transcribed_RNA"/>
</dbReference>
<name>A0A0E9PJ30_ANGAN</name>